<comment type="similarity">
    <text evidence="1">Belongs to the bacterial solute-binding protein 1 family.</text>
</comment>
<comment type="caution">
    <text evidence="5">The sequence shown here is derived from an EMBL/GenBank/DDBJ whole genome shotgun (WGS) entry which is preliminary data.</text>
</comment>
<dbReference type="OrthoDB" id="7918484at2"/>
<dbReference type="Pfam" id="PF01547">
    <property type="entry name" value="SBP_bac_1"/>
    <property type="match status" value="1"/>
</dbReference>
<dbReference type="GO" id="GO:0042956">
    <property type="term" value="P:maltodextrin transmembrane transport"/>
    <property type="evidence" value="ECO:0007669"/>
    <property type="project" value="TreeGrafter"/>
</dbReference>
<sequence>MKRRAALAAGALAVAGVLTGCAFGGGGGTSSSQEPSAEGPVTLTFQSLAFQDTTIAATKEIVDSWNKDHPDITVKLQQGSWDNVHDQLVTQFQGGTAPDIIHDESADIAGFANQGYLADLKPYLSDDVVNAVSKDVWSTVTAQDGSVVAAPTLMQTYVVFANTDAFAAAGVPLPDGKELSWDDFQALAKKLTADGKYGIGWGLKSPTATVMNLALGFGGTFFDNNGGSSTIHVGDAELEVPKRINEMTYSDKSIDPVSLTQSGSDVLPGFFDGSYAMYVGGNYVAQQLTESAPKGFHWAVLPPLAGSEGTMQAANPQTMSVAAESKHVKQAAEFIDYFMNPTNQAKLAEGDWLIPASAPAREQVAKDTEGKNGWSAMLASGESLTAAPFQSAANYPQWKDQYATPSLQKFLANNISADDLKKQLTDGWAAVGG</sequence>
<keyword evidence="6" id="KW-1185">Reference proteome</keyword>
<evidence type="ECO:0000313" key="5">
    <source>
        <dbReference type="EMBL" id="RNE62247.1"/>
    </source>
</evidence>
<dbReference type="PROSITE" id="PS51257">
    <property type="entry name" value="PROKAR_LIPOPROTEIN"/>
    <property type="match status" value="1"/>
</dbReference>
<organism evidence="5 6">
    <name type="scientific">Cryobacterium tepidiphilum</name>
    <dbReference type="NCBI Taxonomy" id="2486026"/>
    <lineage>
        <taxon>Bacteria</taxon>
        <taxon>Bacillati</taxon>
        <taxon>Actinomycetota</taxon>
        <taxon>Actinomycetes</taxon>
        <taxon>Micrococcales</taxon>
        <taxon>Microbacteriaceae</taxon>
        <taxon>Cryobacterium</taxon>
    </lineage>
</organism>
<feature type="chain" id="PRO_5039407137" evidence="4">
    <location>
        <begin position="25"/>
        <end position="433"/>
    </location>
</feature>
<evidence type="ECO:0000256" key="3">
    <source>
        <dbReference type="ARBA" id="ARBA00022729"/>
    </source>
</evidence>
<dbReference type="PANTHER" id="PTHR30061">
    <property type="entry name" value="MALTOSE-BINDING PERIPLASMIC PROTEIN"/>
    <property type="match status" value="1"/>
</dbReference>
<dbReference type="CDD" id="cd13585">
    <property type="entry name" value="PBP2_TMBP_like"/>
    <property type="match status" value="1"/>
</dbReference>
<dbReference type="PANTHER" id="PTHR30061:SF50">
    <property type="entry name" value="MALTOSE_MALTODEXTRIN-BINDING PERIPLASMIC PROTEIN"/>
    <property type="match status" value="1"/>
</dbReference>
<gene>
    <name evidence="5" type="ORF">EEJ31_08445</name>
</gene>
<evidence type="ECO:0000256" key="1">
    <source>
        <dbReference type="ARBA" id="ARBA00008520"/>
    </source>
</evidence>
<proteinExistence type="inferred from homology"/>
<evidence type="ECO:0000256" key="4">
    <source>
        <dbReference type="SAM" id="SignalP"/>
    </source>
</evidence>
<protein>
    <submittedName>
        <fullName evidence="5">Sugar ABC transporter substrate-binding protein</fullName>
    </submittedName>
</protein>
<dbReference type="AlphaFoldDB" id="A0A3M8L9R6"/>
<name>A0A3M8L9R6_9MICO</name>
<dbReference type="GO" id="GO:1901982">
    <property type="term" value="F:maltose binding"/>
    <property type="evidence" value="ECO:0007669"/>
    <property type="project" value="TreeGrafter"/>
</dbReference>
<evidence type="ECO:0000256" key="2">
    <source>
        <dbReference type="ARBA" id="ARBA00022448"/>
    </source>
</evidence>
<dbReference type="SUPFAM" id="SSF53850">
    <property type="entry name" value="Periplasmic binding protein-like II"/>
    <property type="match status" value="1"/>
</dbReference>
<dbReference type="Proteomes" id="UP000279859">
    <property type="component" value="Unassembled WGS sequence"/>
</dbReference>
<keyword evidence="2" id="KW-0813">Transport</keyword>
<reference evidence="5 6" key="1">
    <citation type="submission" date="2018-11" db="EMBL/GenBank/DDBJ databases">
        <title>Cryobacterium sp. nov., isolated from rhizosphere soil of lettuce.</title>
        <authorList>
            <person name="Wang Y."/>
        </authorList>
    </citation>
    <scope>NUCLEOTIDE SEQUENCE [LARGE SCALE GENOMIC DNA]</scope>
    <source>
        <strain evidence="5 6">NEAU-85</strain>
    </source>
</reference>
<dbReference type="EMBL" id="RDSR01000012">
    <property type="protein sequence ID" value="RNE62247.1"/>
    <property type="molecule type" value="Genomic_DNA"/>
</dbReference>
<dbReference type="GO" id="GO:0055052">
    <property type="term" value="C:ATP-binding cassette (ABC) transporter complex, substrate-binding subunit-containing"/>
    <property type="evidence" value="ECO:0007669"/>
    <property type="project" value="TreeGrafter"/>
</dbReference>
<evidence type="ECO:0000313" key="6">
    <source>
        <dbReference type="Proteomes" id="UP000279859"/>
    </source>
</evidence>
<feature type="signal peptide" evidence="4">
    <location>
        <begin position="1"/>
        <end position="24"/>
    </location>
</feature>
<dbReference type="RefSeq" id="WP_123045870.1">
    <property type="nucleotide sequence ID" value="NZ_RDSR01000012.1"/>
</dbReference>
<dbReference type="GO" id="GO:0015768">
    <property type="term" value="P:maltose transport"/>
    <property type="evidence" value="ECO:0007669"/>
    <property type="project" value="TreeGrafter"/>
</dbReference>
<dbReference type="InterPro" id="IPR006059">
    <property type="entry name" value="SBP"/>
</dbReference>
<dbReference type="Gene3D" id="3.40.190.10">
    <property type="entry name" value="Periplasmic binding protein-like II"/>
    <property type="match status" value="1"/>
</dbReference>
<accession>A0A3M8L9R6</accession>
<keyword evidence="3 4" id="KW-0732">Signal</keyword>